<sequence>MTTTITPPSADFAAAPERRIRRKRISSVASVAVIVIAFVASTIHLDVSAGQVLAAMPAFGRFIAENMWPPDFKGLSDLLLATLVTIEVAFLGTLLAAVVSLPLALLGARNLAPHRSVFVVVRFLIMVCRAVPDFVFALMFVAALGLGPLPGILGLAIHSIGMLGNSIGMLGKVYAERIEEVDPGPGEALAAVGASPLQIVKHAVLPQIMPSLVANTLYRFDINIRSSIVLGIVGAGGIGYELVTALQALDYRRAAAVMIIVLVLVAIVEAVSNRIRRSYM</sequence>
<comment type="similarity">
    <text evidence="7">Belongs to the binding-protein-dependent transport system permease family.</text>
</comment>
<dbReference type="Proteomes" id="UP000215506">
    <property type="component" value="Unassembled WGS sequence"/>
</dbReference>
<dbReference type="InterPro" id="IPR005769">
    <property type="entry name" value="PhnE/PtxC"/>
</dbReference>
<dbReference type="PANTHER" id="PTHR30043:SF1">
    <property type="entry name" value="ABC TRANSPORT SYSTEM PERMEASE PROTEIN P69"/>
    <property type="match status" value="1"/>
</dbReference>
<keyword evidence="6 7" id="KW-0472">Membrane</keyword>
<keyword evidence="5 7" id="KW-1133">Transmembrane helix</keyword>
<keyword evidence="4 7" id="KW-0812">Transmembrane</keyword>
<feature type="transmembrane region" description="Helical" evidence="7">
    <location>
        <begin position="228"/>
        <end position="248"/>
    </location>
</feature>
<gene>
    <name evidence="9" type="primary">phnE</name>
    <name evidence="9" type="ORF">B7C42_05669</name>
</gene>
<dbReference type="Pfam" id="PF00528">
    <property type="entry name" value="BPD_transp_1"/>
    <property type="match status" value="1"/>
</dbReference>
<feature type="domain" description="ABC transmembrane type-1" evidence="8">
    <location>
        <begin position="82"/>
        <end position="272"/>
    </location>
</feature>
<dbReference type="InterPro" id="IPR000515">
    <property type="entry name" value="MetI-like"/>
</dbReference>
<dbReference type="AlphaFoldDB" id="A0A231GZP6"/>
<evidence type="ECO:0000256" key="7">
    <source>
        <dbReference type="RuleBase" id="RU363032"/>
    </source>
</evidence>
<evidence type="ECO:0000256" key="4">
    <source>
        <dbReference type="ARBA" id="ARBA00022692"/>
    </source>
</evidence>
<dbReference type="GO" id="GO:0015416">
    <property type="term" value="F:ABC-type phosphonate transporter activity"/>
    <property type="evidence" value="ECO:0007669"/>
    <property type="project" value="InterPro"/>
</dbReference>
<evidence type="ECO:0000256" key="1">
    <source>
        <dbReference type="ARBA" id="ARBA00004651"/>
    </source>
</evidence>
<dbReference type="GO" id="GO:0005886">
    <property type="term" value="C:plasma membrane"/>
    <property type="evidence" value="ECO:0007669"/>
    <property type="project" value="UniProtKB-SubCell"/>
</dbReference>
<feature type="transmembrane region" description="Helical" evidence="7">
    <location>
        <begin position="152"/>
        <end position="170"/>
    </location>
</feature>
<dbReference type="NCBIfam" id="TIGR01097">
    <property type="entry name" value="PhnE"/>
    <property type="match status" value="1"/>
</dbReference>
<dbReference type="SUPFAM" id="SSF161098">
    <property type="entry name" value="MetI-like"/>
    <property type="match status" value="1"/>
</dbReference>
<accession>A0A231GZP6</accession>
<dbReference type="CDD" id="cd06261">
    <property type="entry name" value="TM_PBP2"/>
    <property type="match status" value="1"/>
</dbReference>
<feature type="transmembrane region" description="Helical" evidence="7">
    <location>
        <begin position="25"/>
        <end position="45"/>
    </location>
</feature>
<dbReference type="RefSeq" id="WP_094027092.1">
    <property type="nucleotide sequence ID" value="NZ_NGAF01000015.1"/>
</dbReference>
<protein>
    <submittedName>
        <fullName evidence="9">Phosphate-import permease protein PhnE</fullName>
    </submittedName>
</protein>
<dbReference type="InterPro" id="IPR035906">
    <property type="entry name" value="MetI-like_sf"/>
</dbReference>
<evidence type="ECO:0000313" key="10">
    <source>
        <dbReference type="Proteomes" id="UP000215506"/>
    </source>
</evidence>
<reference evidence="9 10" key="1">
    <citation type="submission" date="2017-07" db="EMBL/GenBank/DDBJ databases">
        <title>First draft Genome Sequence of Nocardia cerradoensis isolated from human infection.</title>
        <authorList>
            <person name="Carrasco G."/>
        </authorList>
    </citation>
    <scope>NUCLEOTIDE SEQUENCE [LARGE SCALE GENOMIC DNA]</scope>
    <source>
        <strain evidence="9 10">CNM20130759</strain>
    </source>
</reference>
<evidence type="ECO:0000259" key="8">
    <source>
        <dbReference type="PROSITE" id="PS50928"/>
    </source>
</evidence>
<evidence type="ECO:0000256" key="6">
    <source>
        <dbReference type="ARBA" id="ARBA00023136"/>
    </source>
</evidence>
<evidence type="ECO:0000256" key="5">
    <source>
        <dbReference type="ARBA" id="ARBA00022989"/>
    </source>
</evidence>
<keyword evidence="10" id="KW-1185">Reference proteome</keyword>
<feature type="transmembrane region" description="Helical" evidence="7">
    <location>
        <begin position="78"/>
        <end position="105"/>
    </location>
</feature>
<dbReference type="EMBL" id="NGAF01000015">
    <property type="protein sequence ID" value="OXR42070.1"/>
    <property type="molecule type" value="Genomic_DNA"/>
</dbReference>
<evidence type="ECO:0000256" key="2">
    <source>
        <dbReference type="ARBA" id="ARBA00022448"/>
    </source>
</evidence>
<proteinExistence type="inferred from homology"/>
<organism evidence="9 10">
    <name type="scientific">Nocardia cerradoensis</name>
    <dbReference type="NCBI Taxonomy" id="85688"/>
    <lineage>
        <taxon>Bacteria</taxon>
        <taxon>Bacillati</taxon>
        <taxon>Actinomycetota</taxon>
        <taxon>Actinomycetes</taxon>
        <taxon>Mycobacteriales</taxon>
        <taxon>Nocardiaceae</taxon>
        <taxon>Nocardia</taxon>
    </lineage>
</organism>
<keyword evidence="2 7" id="KW-0813">Transport</keyword>
<comment type="subcellular location">
    <subcellularLocation>
        <location evidence="1 7">Cell membrane</location>
        <topology evidence="1 7">Multi-pass membrane protein</topology>
    </subcellularLocation>
</comment>
<dbReference type="PROSITE" id="PS50928">
    <property type="entry name" value="ABC_TM1"/>
    <property type="match status" value="1"/>
</dbReference>
<evidence type="ECO:0000256" key="3">
    <source>
        <dbReference type="ARBA" id="ARBA00022475"/>
    </source>
</evidence>
<dbReference type="Gene3D" id="1.10.3720.10">
    <property type="entry name" value="MetI-like"/>
    <property type="match status" value="1"/>
</dbReference>
<feature type="transmembrane region" description="Helical" evidence="7">
    <location>
        <begin position="254"/>
        <end position="272"/>
    </location>
</feature>
<comment type="caution">
    <text evidence="9">The sequence shown here is derived from an EMBL/GenBank/DDBJ whole genome shotgun (WGS) entry which is preliminary data.</text>
</comment>
<keyword evidence="3" id="KW-1003">Cell membrane</keyword>
<name>A0A231GZP6_9NOCA</name>
<dbReference type="PANTHER" id="PTHR30043">
    <property type="entry name" value="PHOSPHONATES TRANSPORT SYSTEM PERMEASE PROTEIN"/>
    <property type="match status" value="1"/>
</dbReference>
<evidence type="ECO:0000313" key="9">
    <source>
        <dbReference type="EMBL" id="OXR42070.1"/>
    </source>
</evidence>
<feature type="transmembrane region" description="Helical" evidence="7">
    <location>
        <begin position="117"/>
        <end position="146"/>
    </location>
</feature>